<dbReference type="EMBL" id="DQAY01000045">
    <property type="protein sequence ID" value="HCO22791.1"/>
    <property type="molecule type" value="Genomic_DNA"/>
</dbReference>
<evidence type="ECO:0000256" key="4">
    <source>
        <dbReference type="ARBA" id="ARBA00022692"/>
    </source>
</evidence>
<feature type="transmembrane region" description="Helical" evidence="7">
    <location>
        <begin position="388"/>
        <end position="411"/>
    </location>
</feature>
<evidence type="ECO:0000313" key="9">
    <source>
        <dbReference type="Proteomes" id="UP000263642"/>
    </source>
</evidence>
<evidence type="ECO:0000256" key="5">
    <source>
        <dbReference type="ARBA" id="ARBA00022989"/>
    </source>
</evidence>
<accession>A0A3D3R1S1</accession>
<evidence type="ECO:0000256" key="6">
    <source>
        <dbReference type="ARBA" id="ARBA00023136"/>
    </source>
</evidence>
<organism evidence="8 9">
    <name type="scientific">Gimesia maris</name>
    <dbReference type="NCBI Taxonomy" id="122"/>
    <lineage>
        <taxon>Bacteria</taxon>
        <taxon>Pseudomonadati</taxon>
        <taxon>Planctomycetota</taxon>
        <taxon>Planctomycetia</taxon>
        <taxon>Planctomycetales</taxon>
        <taxon>Planctomycetaceae</taxon>
        <taxon>Gimesia</taxon>
    </lineage>
</organism>
<feature type="transmembrane region" description="Helical" evidence="7">
    <location>
        <begin position="444"/>
        <end position="466"/>
    </location>
</feature>
<feature type="transmembrane region" description="Helical" evidence="7">
    <location>
        <begin position="153"/>
        <end position="175"/>
    </location>
</feature>
<dbReference type="RefSeq" id="WP_278440197.1">
    <property type="nucleotide sequence ID" value="NZ_CAXBMG010000001.1"/>
</dbReference>
<feature type="transmembrane region" description="Helical" evidence="7">
    <location>
        <begin position="260"/>
        <end position="279"/>
    </location>
</feature>
<feature type="transmembrane region" description="Helical" evidence="7">
    <location>
        <begin position="59"/>
        <end position="86"/>
    </location>
</feature>
<reference evidence="8 9" key="1">
    <citation type="journal article" date="2018" name="Nat. Biotechnol.">
        <title>A standardized bacterial taxonomy based on genome phylogeny substantially revises the tree of life.</title>
        <authorList>
            <person name="Parks D.H."/>
            <person name="Chuvochina M."/>
            <person name="Waite D.W."/>
            <person name="Rinke C."/>
            <person name="Skarshewski A."/>
            <person name="Chaumeil P.A."/>
            <person name="Hugenholtz P."/>
        </authorList>
    </citation>
    <scope>NUCLEOTIDE SEQUENCE [LARGE SCALE GENOMIC DNA]</scope>
    <source>
        <strain evidence="8">UBA9375</strain>
    </source>
</reference>
<dbReference type="GO" id="GO:0005886">
    <property type="term" value="C:plasma membrane"/>
    <property type="evidence" value="ECO:0007669"/>
    <property type="project" value="UniProtKB-SubCell"/>
</dbReference>
<evidence type="ECO:0000256" key="3">
    <source>
        <dbReference type="ARBA" id="ARBA00022475"/>
    </source>
</evidence>
<feature type="transmembrane region" description="Helical" evidence="7">
    <location>
        <begin position="119"/>
        <end position="141"/>
    </location>
</feature>
<proteinExistence type="inferred from homology"/>
<evidence type="ECO:0000313" key="8">
    <source>
        <dbReference type="EMBL" id="HCO22791.1"/>
    </source>
</evidence>
<keyword evidence="5 7" id="KW-1133">Transmembrane helix</keyword>
<comment type="similarity">
    <text evidence="2">Belongs to the polysaccharide synthase family.</text>
</comment>
<evidence type="ECO:0000256" key="7">
    <source>
        <dbReference type="SAM" id="Phobius"/>
    </source>
</evidence>
<evidence type="ECO:0008006" key="10">
    <source>
        <dbReference type="Google" id="ProtNLM"/>
    </source>
</evidence>
<dbReference type="AlphaFoldDB" id="A0A3D3R1S1"/>
<feature type="transmembrane region" description="Helical" evidence="7">
    <location>
        <begin position="337"/>
        <end position="356"/>
    </location>
</feature>
<comment type="subcellular location">
    <subcellularLocation>
        <location evidence="1">Cell membrane</location>
        <topology evidence="1">Multi-pass membrane protein</topology>
    </subcellularLocation>
</comment>
<dbReference type="Proteomes" id="UP000263642">
    <property type="component" value="Unassembled WGS sequence"/>
</dbReference>
<feature type="transmembrane region" description="Helical" evidence="7">
    <location>
        <begin position="418"/>
        <end position="438"/>
    </location>
</feature>
<name>A0A3D3R1S1_9PLAN</name>
<sequence>MTEQREPQPQRRSWPRRMLNRMEVNRAVFYALLSRGWQFVSGPVTMLLIIAFFSSELQGYYYTFGALIALQTFVEMGMQVVTLYLASHEWSKLKIDEQGALSGDADALSRIRSLASLVLKWYSVAGLLFVGGIGMAGYYFFSSQPAGSVDWQLPWLCVAGLTALSLIVTPCLTLLDGCDQVAVTNRYRAFQSITGTLVAWLVISSGGGIWTCVAICAVRLFWELWLIVIRYRRFFTSLLPPRSGALVSWSEEVWPLQWKLAVQAMATYFTSAFVIPLMFEYQGPEVAGRLGLTWSALMTLQLAAYSWLLARAPLFGSLVSQNNIPELNRVFRRLSQVSTMVLLAGGTLFCLIVWGLQLVQGMELPAGWDRLEPVWYLIQKLQQRILPLYPTVLLTLAIVPIHISQCVMAYIRPFKQEPFLFLNTLTQLITGLLVWYLGKTYGPVGAGWGFLVAGYLLTIPGFLLILRRFVSQRT</sequence>
<keyword evidence="3" id="KW-1003">Cell membrane</keyword>
<gene>
    <name evidence="8" type="ORF">DIT97_06935</name>
</gene>
<dbReference type="PANTHER" id="PTHR30250:SF10">
    <property type="entry name" value="LIPOPOLYSACCHARIDE BIOSYNTHESIS PROTEIN WZXC"/>
    <property type="match status" value="1"/>
</dbReference>
<evidence type="ECO:0000256" key="1">
    <source>
        <dbReference type="ARBA" id="ARBA00004651"/>
    </source>
</evidence>
<feature type="transmembrane region" description="Helical" evidence="7">
    <location>
        <begin position="27"/>
        <end position="53"/>
    </location>
</feature>
<keyword evidence="6 7" id="KW-0472">Membrane</keyword>
<comment type="caution">
    <text evidence="8">The sequence shown here is derived from an EMBL/GenBank/DDBJ whole genome shotgun (WGS) entry which is preliminary data.</text>
</comment>
<evidence type="ECO:0000256" key="2">
    <source>
        <dbReference type="ARBA" id="ARBA00007430"/>
    </source>
</evidence>
<dbReference type="InterPro" id="IPR050833">
    <property type="entry name" value="Poly_Biosynth_Transport"/>
</dbReference>
<dbReference type="PANTHER" id="PTHR30250">
    <property type="entry name" value="PST FAMILY PREDICTED COLANIC ACID TRANSPORTER"/>
    <property type="match status" value="1"/>
</dbReference>
<protein>
    <recommendedName>
        <fullName evidence="10">Polysaccharide biosynthesis protein</fullName>
    </recommendedName>
</protein>
<keyword evidence="4 7" id="KW-0812">Transmembrane</keyword>